<feature type="compositionally biased region" description="Basic and acidic residues" evidence="1">
    <location>
        <begin position="77"/>
        <end position="86"/>
    </location>
</feature>
<feature type="transmembrane region" description="Helical" evidence="2">
    <location>
        <begin position="6"/>
        <end position="35"/>
    </location>
</feature>
<evidence type="ECO:0000313" key="5">
    <source>
        <dbReference type="Proteomes" id="UP000033551"/>
    </source>
</evidence>
<evidence type="ECO:0000313" key="4">
    <source>
        <dbReference type="EMBL" id="KJY32874.1"/>
    </source>
</evidence>
<evidence type="ECO:0000256" key="1">
    <source>
        <dbReference type="SAM" id="MobiDB-lite"/>
    </source>
</evidence>
<protein>
    <recommendedName>
        <fullName evidence="6">Secreted protein</fullName>
    </recommendedName>
</protein>
<keyword evidence="2" id="KW-0812">Transmembrane</keyword>
<organism evidence="4 5">
    <name type="scientific">Streptomyces katrae</name>
    <dbReference type="NCBI Taxonomy" id="68223"/>
    <lineage>
        <taxon>Bacteria</taxon>
        <taxon>Bacillati</taxon>
        <taxon>Actinomycetota</taxon>
        <taxon>Actinomycetes</taxon>
        <taxon>Kitasatosporales</taxon>
        <taxon>Streptomycetaceae</taxon>
        <taxon>Streptomyces</taxon>
    </lineage>
</organism>
<keyword evidence="5" id="KW-1185">Reference proteome</keyword>
<dbReference type="Pfam" id="PF20087">
    <property type="entry name" value="DUF6479"/>
    <property type="match status" value="1"/>
</dbReference>
<dbReference type="AlphaFoldDB" id="A0A0F4JGD7"/>
<dbReference type="RefSeq" id="WP_045948006.1">
    <property type="nucleotide sequence ID" value="NZ_JZWV01000387.1"/>
</dbReference>
<keyword evidence="2" id="KW-0472">Membrane</keyword>
<dbReference type="PATRIC" id="fig|68223.7.peg.7447"/>
<evidence type="ECO:0008006" key="6">
    <source>
        <dbReference type="Google" id="ProtNLM"/>
    </source>
</evidence>
<accession>A0A0F4JGD7</accession>
<name>A0A0F4JGD7_9ACTN</name>
<gene>
    <name evidence="4" type="ORF">VR44_15145</name>
</gene>
<proteinExistence type="predicted"/>
<keyword evidence="2" id="KW-1133">Transmembrane helix</keyword>
<keyword evidence="3" id="KW-0732">Signal</keyword>
<feature type="compositionally biased region" description="Basic and acidic residues" evidence="1">
    <location>
        <begin position="60"/>
        <end position="69"/>
    </location>
</feature>
<dbReference type="InterPro" id="IPR045513">
    <property type="entry name" value="DUF6479"/>
</dbReference>
<feature type="signal peptide" evidence="3">
    <location>
        <begin position="1"/>
        <end position="18"/>
    </location>
</feature>
<dbReference type="Proteomes" id="UP000033551">
    <property type="component" value="Unassembled WGS sequence"/>
</dbReference>
<evidence type="ECO:0000256" key="2">
    <source>
        <dbReference type="SAM" id="Phobius"/>
    </source>
</evidence>
<reference evidence="4 5" key="1">
    <citation type="submission" date="2015-02" db="EMBL/GenBank/DDBJ databases">
        <authorList>
            <person name="Ju K.-S."/>
            <person name="Doroghazi J.R."/>
            <person name="Metcalf W."/>
        </authorList>
    </citation>
    <scope>NUCLEOTIDE SEQUENCE [LARGE SCALE GENOMIC DNA]</scope>
    <source>
        <strain evidence="4 5">NRRL ISP-5550</strain>
    </source>
</reference>
<sequence length="99" mass="10528">MMNLAAALAMSATGTAFASALGVVVAVLLVGAVWWGVKRRAAEPKPPTAGQQPRRPAAARRPEERREAEGQPFPSDGSRRTAHELKGYGNFGSPEDERS</sequence>
<comment type="caution">
    <text evidence="4">The sequence shown here is derived from an EMBL/GenBank/DDBJ whole genome shotgun (WGS) entry which is preliminary data.</text>
</comment>
<feature type="chain" id="PRO_5002470516" description="Secreted protein" evidence="3">
    <location>
        <begin position="19"/>
        <end position="99"/>
    </location>
</feature>
<evidence type="ECO:0000256" key="3">
    <source>
        <dbReference type="SAM" id="SignalP"/>
    </source>
</evidence>
<dbReference type="EMBL" id="JZWV01000387">
    <property type="protein sequence ID" value="KJY32874.1"/>
    <property type="molecule type" value="Genomic_DNA"/>
</dbReference>
<feature type="region of interest" description="Disordered" evidence="1">
    <location>
        <begin position="41"/>
        <end position="99"/>
    </location>
</feature>